<evidence type="ECO:0000259" key="3">
    <source>
        <dbReference type="Pfam" id="PF05175"/>
    </source>
</evidence>
<reference evidence="5" key="1">
    <citation type="submission" date="2018-03" db="EMBL/GenBank/DDBJ databases">
        <authorList>
            <person name="Rodrigo-Torres L."/>
            <person name="Arahal R. D."/>
            <person name="Lucena T."/>
        </authorList>
    </citation>
    <scope>NUCLEOTIDE SEQUENCE [LARGE SCALE GENOMIC DNA]</scope>
    <source>
        <strain evidence="5">CECT 8871</strain>
    </source>
</reference>
<dbReference type="InterPro" id="IPR029063">
    <property type="entry name" value="SAM-dependent_MTases_sf"/>
</dbReference>
<accession>A0A2R8ANM6</accession>
<dbReference type="EC" id="2.1.1.223" evidence="4"/>
<keyword evidence="4" id="KW-0808">Transferase</keyword>
<gene>
    <name evidence="4" type="primary">yfiC</name>
    <name evidence="4" type="ORF">PRI8871_00235</name>
</gene>
<feature type="domain" description="Methyltransferase small" evidence="3">
    <location>
        <begin position="38"/>
        <end position="131"/>
    </location>
</feature>
<evidence type="ECO:0000313" key="4">
    <source>
        <dbReference type="EMBL" id="SPF77651.1"/>
    </source>
</evidence>
<dbReference type="Gene3D" id="3.40.50.150">
    <property type="entry name" value="Vaccinia Virus protein VP39"/>
    <property type="match status" value="1"/>
</dbReference>
<dbReference type="PANTHER" id="PTHR47739">
    <property type="entry name" value="TRNA1(VAL) (ADENINE(37)-N6)-METHYLTRANSFERASE"/>
    <property type="match status" value="1"/>
</dbReference>
<dbReference type="CDD" id="cd02440">
    <property type="entry name" value="AdoMet_MTases"/>
    <property type="match status" value="1"/>
</dbReference>
<evidence type="ECO:0000256" key="1">
    <source>
        <dbReference type="ARBA" id="ARBA00022603"/>
    </source>
</evidence>
<dbReference type="SUPFAM" id="SSF53335">
    <property type="entry name" value="S-adenosyl-L-methionine-dependent methyltransferases"/>
    <property type="match status" value="1"/>
</dbReference>
<dbReference type="PROSITE" id="PS00092">
    <property type="entry name" value="N6_MTASE"/>
    <property type="match status" value="1"/>
</dbReference>
<organism evidence="4 5">
    <name type="scientific">Pseudoprimorskyibacter insulae</name>
    <dbReference type="NCBI Taxonomy" id="1695997"/>
    <lineage>
        <taxon>Bacteria</taxon>
        <taxon>Pseudomonadati</taxon>
        <taxon>Pseudomonadota</taxon>
        <taxon>Alphaproteobacteria</taxon>
        <taxon>Rhodobacterales</taxon>
        <taxon>Paracoccaceae</taxon>
        <taxon>Pseudoprimorskyibacter</taxon>
    </lineage>
</organism>
<dbReference type="Pfam" id="PF05175">
    <property type="entry name" value="MTS"/>
    <property type="match status" value="1"/>
</dbReference>
<dbReference type="GO" id="GO:0003676">
    <property type="term" value="F:nucleic acid binding"/>
    <property type="evidence" value="ECO:0007669"/>
    <property type="project" value="InterPro"/>
</dbReference>
<name>A0A2R8ANM6_9RHOB</name>
<dbReference type="Proteomes" id="UP000244904">
    <property type="component" value="Unassembled WGS sequence"/>
</dbReference>
<dbReference type="InterPro" id="IPR050210">
    <property type="entry name" value="tRNA_Adenine-N(6)_MTase"/>
</dbReference>
<proteinExistence type="predicted"/>
<dbReference type="InterPro" id="IPR007848">
    <property type="entry name" value="Small_mtfrase_dom"/>
</dbReference>
<dbReference type="GO" id="GO:0008757">
    <property type="term" value="F:S-adenosylmethionine-dependent methyltransferase activity"/>
    <property type="evidence" value="ECO:0007669"/>
    <property type="project" value="UniProtKB-ARBA"/>
</dbReference>
<keyword evidence="1 4" id="KW-0489">Methyltransferase</keyword>
<sequence length="257" mass="27257">MTADRFADDALTDSAFLGGQVQLLQPKTGYRAGIDPVLLAASVPAKAGDHVLDLGCGGGVAMLCAAARVPGLRIAGVERQAAYADLARRNAARNQTAAEVVNADLSALPASLRQHQFDHVIANPPYFDPAARTAATDGGKELGLAEDTPLETWVQIAAKRLRPFGTATFVHRAESAPRLLAAMAAELGSVQLWPLIPRVGRDARLILVRGRKAGKAPFRLHAPLVLHDGAQHLRDGEDYSAKISAVLRNGESLNFPE</sequence>
<dbReference type="InterPro" id="IPR002052">
    <property type="entry name" value="DNA_methylase_N6_adenine_CS"/>
</dbReference>
<keyword evidence="5" id="KW-1185">Reference proteome</keyword>
<dbReference type="EMBL" id="OMOJ01000001">
    <property type="protein sequence ID" value="SPF77651.1"/>
    <property type="molecule type" value="Genomic_DNA"/>
</dbReference>
<keyword evidence="2" id="KW-0949">S-adenosyl-L-methionine</keyword>
<dbReference type="AlphaFoldDB" id="A0A2R8ANM6"/>
<dbReference type="GO" id="GO:0032259">
    <property type="term" value="P:methylation"/>
    <property type="evidence" value="ECO:0007669"/>
    <property type="project" value="UniProtKB-KW"/>
</dbReference>
<evidence type="ECO:0000256" key="2">
    <source>
        <dbReference type="ARBA" id="ARBA00022691"/>
    </source>
</evidence>
<dbReference type="GO" id="GO:0008170">
    <property type="term" value="F:N-methyltransferase activity"/>
    <property type="evidence" value="ECO:0007669"/>
    <property type="project" value="UniProtKB-ARBA"/>
</dbReference>
<dbReference type="OrthoDB" id="5489421at2"/>
<evidence type="ECO:0000313" key="5">
    <source>
        <dbReference type="Proteomes" id="UP000244904"/>
    </source>
</evidence>
<protein>
    <submittedName>
        <fullName evidence="4">tRNA1(Val) (Adenine(37)-N6)-methyltransferase</fullName>
        <ecNumber evidence="4">2.1.1.223</ecNumber>
    </submittedName>
</protein>
<dbReference type="RefSeq" id="WP_108884353.1">
    <property type="nucleotide sequence ID" value="NZ_OMOJ01000001.1"/>
</dbReference>
<dbReference type="PANTHER" id="PTHR47739:SF1">
    <property type="entry name" value="TRNA1(VAL) (ADENINE(37)-N6)-METHYLTRANSFERASE"/>
    <property type="match status" value="1"/>
</dbReference>